<gene>
    <name evidence="1" type="ORF">NIES2135_38470</name>
</gene>
<sequence>MTEESFYVREPIFQPLDRFTKAEKLELLMWHPLFTGKCPCCGQKLAGSIAECECGWKDELETKP</sequence>
<dbReference type="AlphaFoldDB" id="A0A1Z4JJR8"/>
<dbReference type="Proteomes" id="UP000217895">
    <property type="component" value="Chromosome"/>
</dbReference>
<organism evidence="1 2">
    <name type="scientific">Leptolyngbya boryana NIES-2135</name>
    <dbReference type="NCBI Taxonomy" id="1973484"/>
    <lineage>
        <taxon>Bacteria</taxon>
        <taxon>Bacillati</taxon>
        <taxon>Cyanobacteriota</taxon>
        <taxon>Cyanophyceae</taxon>
        <taxon>Leptolyngbyales</taxon>
        <taxon>Leptolyngbyaceae</taxon>
        <taxon>Leptolyngbya group</taxon>
        <taxon>Leptolyngbya</taxon>
    </lineage>
</organism>
<dbReference type="EMBL" id="AP018203">
    <property type="protein sequence ID" value="BAY56984.1"/>
    <property type="molecule type" value="Genomic_DNA"/>
</dbReference>
<protein>
    <submittedName>
        <fullName evidence="1">Uncharacterized protein</fullName>
    </submittedName>
</protein>
<name>A0A1Z4JJR8_LEPBY</name>
<evidence type="ECO:0000313" key="1">
    <source>
        <dbReference type="EMBL" id="BAY56984.1"/>
    </source>
</evidence>
<evidence type="ECO:0000313" key="2">
    <source>
        <dbReference type="Proteomes" id="UP000217895"/>
    </source>
</evidence>
<proteinExistence type="predicted"/>
<reference evidence="1 2" key="1">
    <citation type="submission" date="2017-06" db="EMBL/GenBank/DDBJ databases">
        <title>Genome sequencing of cyanobaciteial culture collection at National Institute for Environmental Studies (NIES).</title>
        <authorList>
            <person name="Hirose Y."/>
            <person name="Shimura Y."/>
            <person name="Fujisawa T."/>
            <person name="Nakamura Y."/>
            <person name="Kawachi M."/>
        </authorList>
    </citation>
    <scope>NUCLEOTIDE SEQUENCE [LARGE SCALE GENOMIC DNA]</scope>
    <source>
        <strain evidence="1 2">NIES-2135</strain>
    </source>
</reference>
<accession>A0A1Z4JJR8</accession>
<keyword evidence="2" id="KW-1185">Reference proteome</keyword>